<keyword evidence="7 15" id="KW-0067">ATP-binding</keyword>
<feature type="domain" description="Helicase C-terminal" evidence="17">
    <location>
        <begin position="485"/>
        <end position="631"/>
    </location>
</feature>
<dbReference type="Pfam" id="PF00270">
    <property type="entry name" value="DEAD"/>
    <property type="match status" value="1"/>
</dbReference>
<dbReference type="Pfam" id="PF19833">
    <property type="entry name" value="RecG_dom3_C"/>
    <property type="match status" value="1"/>
</dbReference>
<evidence type="ECO:0000256" key="3">
    <source>
        <dbReference type="ARBA" id="ARBA00022741"/>
    </source>
</evidence>
<dbReference type="GO" id="GO:0043138">
    <property type="term" value="F:3'-5' DNA helicase activity"/>
    <property type="evidence" value="ECO:0007669"/>
    <property type="project" value="UniProtKB-EC"/>
</dbReference>
<evidence type="ECO:0000313" key="18">
    <source>
        <dbReference type="EMBL" id="WLD58135.1"/>
    </source>
</evidence>
<dbReference type="GO" id="GO:0003677">
    <property type="term" value="F:DNA binding"/>
    <property type="evidence" value="ECO:0007669"/>
    <property type="project" value="UniProtKB-KW"/>
</dbReference>
<accession>A0AB38YFX6</accession>
<evidence type="ECO:0000256" key="2">
    <source>
        <dbReference type="ARBA" id="ARBA00017846"/>
    </source>
</evidence>
<evidence type="ECO:0000256" key="14">
    <source>
        <dbReference type="ARBA" id="ARBA00048988"/>
    </source>
</evidence>
<dbReference type="InterPro" id="IPR045562">
    <property type="entry name" value="RecG_dom3_C"/>
</dbReference>
<comment type="catalytic activity">
    <reaction evidence="14 15">
        <text>ATP + H2O = ADP + phosphate + H(+)</text>
        <dbReference type="Rhea" id="RHEA:13065"/>
        <dbReference type="ChEBI" id="CHEBI:15377"/>
        <dbReference type="ChEBI" id="CHEBI:15378"/>
        <dbReference type="ChEBI" id="CHEBI:30616"/>
        <dbReference type="ChEBI" id="CHEBI:43474"/>
        <dbReference type="ChEBI" id="CHEBI:456216"/>
        <dbReference type="EC" id="5.6.2.4"/>
    </reaction>
</comment>
<dbReference type="PROSITE" id="PS51194">
    <property type="entry name" value="HELICASE_CTER"/>
    <property type="match status" value="1"/>
</dbReference>
<feature type="domain" description="Helicase ATP-binding" evidence="16">
    <location>
        <begin position="287"/>
        <end position="452"/>
    </location>
</feature>
<dbReference type="SUPFAM" id="SSF52540">
    <property type="entry name" value="P-loop containing nucleoside triphosphate hydrolases"/>
    <property type="match status" value="2"/>
</dbReference>
<organism evidence="18">
    <name type="scientific">Salinispirillum sp. LH 10-3-1</name>
    <dbReference type="NCBI Taxonomy" id="2952525"/>
    <lineage>
        <taxon>Bacteria</taxon>
        <taxon>Pseudomonadati</taxon>
        <taxon>Pseudomonadota</taxon>
        <taxon>Gammaproteobacteria</taxon>
        <taxon>Oceanospirillales</taxon>
        <taxon>Saccharospirillaceae</taxon>
        <taxon>Salinispirillum</taxon>
    </lineage>
</organism>
<gene>
    <name evidence="18" type="primary">recG</name>
    <name evidence="18" type="ORF">NFC81_15690</name>
</gene>
<dbReference type="CDD" id="cd04488">
    <property type="entry name" value="RecG_wedge_OBF"/>
    <property type="match status" value="1"/>
</dbReference>
<proteinExistence type="inferred from homology"/>
<dbReference type="SMART" id="SM00490">
    <property type="entry name" value="HELICc"/>
    <property type="match status" value="1"/>
</dbReference>
<dbReference type="EMBL" id="CP101717">
    <property type="protein sequence ID" value="WLD58135.1"/>
    <property type="molecule type" value="Genomic_DNA"/>
</dbReference>
<keyword evidence="8" id="KW-0238">DNA-binding</keyword>
<dbReference type="GO" id="GO:0006310">
    <property type="term" value="P:DNA recombination"/>
    <property type="evidence" value="ECO:0007669"/>
    <property type="project" value="UniProtKB-UniRule"/>
</dbReference>
<evidence type="ECO:0000256" key="15">
    <source>
        <dbReference type="RuleBase" id="RU363016"/>
    </source>
</evidence>
<dbReference type="GO" id="GO:0005524">
    <property type="term" value="F:ATP binding"/>
    <property type="evidence" value="ECO:0007669"/>
    <property type="project" value="UniProtKB-KW"/>
</dbReference>
<dbReference type="CDD" id="cd17992">
    <property type="entry name" value="DEXHc_RecG"/>
    <property type="match status" value="1"/>
</dbReference>
<name>A0AB38YFX6_9GAMM</name>
<dbReference type="InterPro" id="IPR004609">
    <property type="entry name" value="ATP-dep_DNA_helicase_RecG"/>
</dbReference>
<dbReference type="EC" id="5.6.2.4" evidence="13 15"/>
<dbReference type="GO" id="GO:0016787">
    <property type="term" value="F:hydrolase activity"/>
    <property type="evidence" value="ECO:0007669"/>
    <property type="project" value="UniProtKB-KW"/>
</dbReference>
<dbReference type="NCBIfam" id="NF008163">
    <property type="entry name" value="PRK10917.1-1"/>
    <property type="match status" value="1"/>
</dbReference>
<comment type="similarity">
    <text evidence="1 15">Belongs to the helicase family. RecG subfamily.</text>
</comment>
<dbReference type="InterPro" id="IPR001650">
    <property type="entry name" value="Helicase_C-like"/>
</dbReference>
<evidence type="ECO:0000256" key="12">
    <source>
        <dbReference type="ARBA" id="ARBA00034617"/>
    </source>
</evidence>
<keyword evidence="6 15" id="KW-0347">Helicase</keyword>
<comment type="function">
    <text evidence="15">Plays a critical role in recombination and DNA repair. Helps process Holliday junction intermediates to mature products by catalyzing branch migration. Has replication fork regression activity, unwinds stalled or blocked replication forks to make a HJ that can be resolved. Has a DNA unwinding activity characteristic of a DNA helicase with 3'-5' polarity.</text>
</comment>
<dbReference type="InterPro" id="IPR012340">
    <property type="entry name" value="NA-bd_OB-fold"/>
</dbReference>
<dbReference type="NCBIfam" id="TIGR00643">
    <property type="entry name" value="recG"/>
    <property type="match status" value="1"/>
</dbReference>
<keyword evidence="3 15" id="KW-0547">Nucleotide-binding</keyword>
<evidence type="ECO:0000256" key="8">
    <source>
        <dbReference type="ARBA" id="ARBA00023125"/>
    </source>
</evidence>
<dbReference type="InterPro" id="IPR014001">
    <property type="entry name" value="Helicase_ATP-bd"/>
</dbReference>
<dbReference type="AlphaFoldDB" id="A0AB38YFX6"/>
<dbReference type="Gene3D" id="2.40.50.140">
    <property type="entry name" value="Nucleic acid-binding proteins"/>
    <property type="match status" value="1"/>
</dbReference>
<dbReference type="FunFam" id="3.40.50.300:FF:000391">
    <property type="entry name" value="ATP-dependent DNA helicase RecG"/>
    <property type="match status" value="1"/>
</dbReference>
<dbReference type="InterPro" id="IPR047112">
    <property type="entry name" value="RecG/Mfd"/>
</dbReference>
<evidence type="ECO:0000256" key="5">
    <source>
        <dbReference type="ARBA" id="ARBA00022801"/>
    </source>
</evidence>
<dbReference type="SMART" id="SM00487">
    <property type="entry name" value="DEXDc"/>
    <property type="match status" value="1"/>
</dbReference>
<evidence type="ECO:0000256" key="9">
    <source>
        <dbReference type="ARBA" id="ARBA00023172"/>
    </source>
</evidence>
<keyword evidence="9 15" id="KW-0233">DNA recombination</keyword>
<protein>
    <recommendedName>
        <fullName evidence="2 15">ATP-dependent DNA helicase RecG</fullName>
        <ecNumber evidence="13 15">5.6.2.4</ecNumber>
    </recommendedName>
</protein>
<evidence type="ECO:0000256" key="11">
    <source>
        <dbReference type="ARBA" id="ARBA00023235"/>
    </source>
</evidence>
<keyword evidence="5 15" id="KW-0378">Hydrolase</keyword>
<dbReference type="PROSITE" id="PS51192">
    <property type="entry name" value="HELICASE_ATP_BIND_1"/>
    <property type="match status" value="1"/>
</dbReference>
<evidence type="ECO:0000259" key="17">
    <source>
        <dbReference type="PROSITE" id="PS51194"/>
    </source>
</evidence>
<reference evidence="18" key="1">
    <citation type="submission" date="2022-07" db="EMBL/GenBank/DDBJ databases">
        <title>Complete genome sequence of Salinispirillum sp. LH10-3-1 capable of multiple carbohydrate inversion isolated from a soda lake.</title>
        <authorList>
            <person name="Liu J."/>
            <person name="Zhai Y."/>
            <person name="Zhang H."/>
            <person name="Yang H."/>
            <person name="Qu J."/>
            <person name="Li J."/>
        </authorList>
    </citation>
    <scope>NUCLEOTIDE SEQUENCE</scope>
    <source>
        <strain evidence="18">LH 10-3-1</strain>
    </source>
</reference>
<dbReference type="Pfam" id="PF17191">
    <property type="entry name" value="RecG_wedge"/>
    <property type="match status" value="1"/>
</dbReference>
<dbReference type="InterPro" id="IPR033454">
    <property type="entry name" value="RecG_wedge"/>
</dbReference>
<evidence type="ECO:0000256" key="7">
    <source>
        <dbReference type="ARBA" id="ARBA00022840"/>
    </source>
</evidence>
<evidence type="ECO:0000256" key="4">
    <source>
        <dbReference type="ARBA" id="ARBA00022763"/>
    </source>
</evidence>
<dbReference type="InterPro" id="IPR027417">
    <property type="entry name" value="P-loop_NTPase"/>
</dbReference>
<dbReference type="Pfam" id="PF00271">
    <property type="entry name" value="Helicase_C"/>
    <property type="match status" value="1"/>
</dbReference>
<evidence type="ECO:0000259" key="16">
    <source>
        <dbReference type="PROSITE" id="PS51192"/>
    </source>
</evidence>
<keyword evidence="11" id="KW-0413">Isomerase</keyword>
<comment type="catalytic activity">
    <reaction evidence="12 15">
        <text>Couples ATP hydrolysis with the unwinding of duplex DNA by translocating in the 3'-5' direction.</text>
        <dbReference type="EC" id="5.6.2.4"/>
    </reaction>
</comment>
<keyword evidence="10 15" id="KW-0234">DNA repair</keyword>
<sequence length="696" mass="77836">MLPEPRRESALTQLRGVGPSLVEKLGRLGVHDITDLLFHLPLRYEDRTRIWPMGQLRPGQHVLLRGTVVRAQVQFGRRRSLLVKIRDDSGEVGMRLFYFNKAQQAALQPGVALQVFGEARRGATGLELYHPEYVLAATLEALPRLDGRLTPVYPTTEGLSQKKWRELMDQALQWLTRHGHLRDLIPAELRDRWQLPDLPAALNFLHHPPLQTDPDTLREGDHPCVARLVVEELLAHHLGLRQIRARTRAESAPDFYPQGDLSTRLLAHLPFQLTGAQHRVLGEIFQDLERPVPMLRLVQGDVGSGKTLVALCAMLRVMENGWQAALLAPTEILAEQHARNLQALLQPLGIDVVLLLGKQTRKQREPVLAAIASGQAYCIVGTHALFQEEVQYARLGMVVVDEQHRFGVDQRLTLREKGRQHGKVPHQLIMTATPIPRTLAMSMYADLDISVIDELPPGRTPVVTSVLSNAQRDSVVARVREACTQQRQVYWVCTLIEDSEELEAQAAEELYAQLSAALAPWRVALIHGRMKPKDKAEVMAAFQRGETQVLVATTVIEVGVDVPNASVMIIENAERLGLSQLHQLRGRVGRGATASYCLLLYQTPLSQAGKARLNTMRATNDGFQIAEQDLLLRGPGEVLGTRQTGEASFRIANLQRDQHWLPVVKEVAETMEQSYAESITSLLARWHAGDMNYGRV</sequence>
<dbReference type="Gene3D" id="3.40.50.300">
    <property type="entry name" value="P-loop containing nucleotide triphosphate hydrolases"/>
    <property type="match status" value="2"/>
</dbReference>
<dbReference type="NCBIfam" id="NF008165">
    <property type="entry name" value="PRK10917.1-3"/>
    <property type="match status" value="1"/>
</dbReference>
<evidence type="ECO:0000256" key="10">
    <source>
        <dbReference type="ARBA" id="ARBA00023204"/>
    </source>
</evidence>
<dbReference type="PANTHER" id="PTHR47964">
    <property type="entry name" value="ATP-DEPENDENT DNA HELICASE HOMOLOG RECG, CHLOROPLASTIC"/>
    <property type="match status" value="1"/>
</dbReference>
<dbReference type="InterPro" id="IPR011545">
    <property type="entry name" value="DEAD/DEAH_box_helicase_dom"/>
</dbReference>
<evidence type="ECO:0000256" key="6">
    <source>
        <dbReference type="ARBA" id="ARBA00022806"/>
    </source>
</evidence>
<dbReference type="SUPFAM" id="SSF50249">
    <property type="entry name" value="Nucleic acid-binding proteins"/>
    <property type="match status" value="1"/>
</dbReference>
<evidence type="ECO:0000256" key="13">
    <source>
        <dbReference type="ARBA" id="ARBA00034808"/>
    </source>
</evidence>
<dbReference type="GO" id="GO:0006281">
    <property type="term" value="P:DNA repair"/>
    <property type="evidence" value="ECO:0007669"/>
    <property type="project" value="UniProtKB-UniRule"/>
</dbReference>
<dbReference type="NCBIfam" id="NF008168">
    <property type="entry name" value="PRK10917.2-2"/>
    <property type="match status" value="1"/>
</dbReference>
<evidence type="ECO:0000256" key="1">
    <source>
        <dbReference type="ARBA" id="ARBA00007504"/>
    </source>
</evidence>
<dbReference type="RefSeq" id="WP_304995422.1">
    <property type="nucleotide sequence ID" value="NZ_CP101717.1"/>
</dbReference>
<keyword evidence="4 15" id="KW-0227">DNA damage</keyword>
<dbReference type="PANTHER" id="PTHR47964:SF1">
    <property type="entry name" value="ATP-DEPENDENT DNA HELICASE HOMOLOG RECG, CHLOROPLASTIC"/>
    <property type="match status" value="1"/>
</dbReference>